<dbReference type="GO" id="GO:0005886">
    <property type="term" value="C:plasma membrane"/>
    <property type="evidence" value="ECO:0007669"/>
    <property type="project" value="UniProtKB-SubCell"/>
</dbReference>
<evidence type="ECO:0000256" key="2">
    <source>
        <dbReference type="ARBA" id="ARBA00022448"/>
    </source>
</evidence>
<evidence type="ECO:0000256" key="6">
    <source>
        <dbReference type="ARBA" id="ARBA00022989"/>
    </source>
</evidence>
<protein>
    <recommendedName>
        <fullName evidence="11">Branched-chain amino acid ABC transporter permease</fullName>
    </recommendedName>
</protein>
<feature type="transmembrane region" description="Helical" evidence="9">
    <location>
        <begin position="77"/>
        <end position="98"/>
    </location>
</feature>
<accession>A0A381NS36</accession>
<feature type="transmembrane region" description="Helical" evidence="9">
    <location>
        <begin position="194"/>
        <end position="221"/>
    </location>
</feature>
<keyword evidence="6 9" id="KW-1133">Transmembrane helix</keyword>
<dbReference type="EMBL" id="UINC01000493">
    <property type="protein sequence ID" value="SUZ56303.1"/>
    <property type="molecule type" value="Genomic_DNA"/>
</dbReference>
<dbReference type="CDD" id="cd06582">
    <property type="entry name" value="TM_PBP1_LivH_like"/>
    <property type="match status" value="1"/>
</dbReference>
<feature type="transmembrane region" description="Helical" evidence="9">
    <location>
        <begin position="110"/>
        <end position="130"/>
    </location>
</feature>
<feature type="transmembrane region" description="Helical" evidence="9">
    <location>
        <begin position="270"/>
        <end position="291"/>
    </location>
</feature>
<evidence type="ECO:0000256" key="1">
    <source>
        <dbReference type="ARBA" id="ARBA00004651"/>
    </source>
</evidence>
<feature type="transmembrane region" description="Helical" evidence="9">
    <location>
        <begin position="233"/>
        <end position="263"/>
    </location>
</feature>
<dbReference type="AlphaFoldDB" id="A0A381NS36"/>
<comment type="subcellular location">
    <subcellularLocation>
        <location evidence="1">Cell membrane</location>
        <topology evidence="1">Multi-pass membrane protein</topology>
    </subcellularLocation>
</comment>
<evidence type="ECO:0008006" key="11">
    <source>
        <dbReference type="Google" id="ProtNLM"/>
    </source>
</evidence>
<evidence type="ECO:0000256" key="8">
    <source>
        <dbReference type="ARBA" id="ARBA00037998"/>
    </source>
</evidence>
<evidence type="ECO:0000256" key="5">
    <source>
        <dbReference type="ARBA" id="ARBA00022970"/>
    </source>
</evidence>
<dbReference type="InterPro" id="IPR052157">
    <property type="entry name" value="BCAA_transport_permease"/>
</dbReference>
<keyword evidence="4 9" id="KW-0812">Transmembrane</keyword>
<name>A0A381NS36_9ZZZZ</name>
<keyword evidence="2" id="KW-0813">Transport</keyword>
<feature type="transmembrane region" description="Helical" evidence="9">
    <location>
        <begin position="51"/>
        <end position="71"/>
    </location>
</feature>
<keyword evidence="7 9" id="KW-0472">Membrane</keyword>
<feature type="transmembrane region" description="Helical" evidence="9">
    <location>
        <begin position="23"/>
        <end position="44"/>
    </location>
</feature>
<proteinExistence type="inferred from homology"/>
<dbReference type="GO" id="GO:0022857">
    <property type="term" value="F:transmembrane transporter activity"/>
    <property type="evidence" value="ECO:0007669"/>
    <property type="project" value="InterPro"/>
</dbReference>
<dbReference type="InterPro" id="IPR001851">
    <property type="entry name" value="ABC_transp_permease"/>
</dbReference>
<evidence type="ECO:0000256" key="4">
    <source>
        <dbReference type="ARBA" id="ARBA00022692"/>
    </source>
</evidence>
<evidence type="ECO:0000313" key="10">
    <source>
        <dbReference type="EMBL" id="SUZ56303.1"/>
    </source>
</evidence>
<sequence>VTIDFLGISLQSYSWQTVLGSSISGVFLGSIYALVALGLTLIYGVLHIINFAHGSLLMLAMYAVFFLWNILGIDPYLAMFIVVPGGFLFGYALQRTVIGKAGHGKDEITLLVMLGVSIVMENTALFFFTATDRSVRVPYDLDGFDLGVTYVVYPEIAALLGSVLITLVLWLFMSYTDTGKAIRAVSKERQGARLVGINVEHIFAVSFGIGTACVAAAAALLVPTYAVHPQIGYLFVLIAFTVVVLGGMGSFVGALAGGLIIGVTEQLGRLYLGESLGLITISVIFIIVLLFRPTGLFGSKSS</sequence>
<evidence type="ECO:0000256" key="7">
    <source>
        <dbReference type="ARBA" id="ARBA00023136"/>
    </source>
</evidence>
<organism evidence="10">
    <name type="scientific">marine metagenome</name>
    <dbReference type="NCBI Taxonomy" id="408172"/>
    <lineage>
        <taxon>unclassified sequences</taxon>
        <taxon>metagenomes</taxon>
        <taxon>ecological metagenomes</taxon>
    </lineage>
</organism>
<gene>
    <name evidence="10" type="ORF">METZ01_LOCUS9157</name>
</gene>
<dbReference type="PANTHER" id="PTHR11795:SF445">
    <property type="entry name" value="AMINO ACID ABC TRANSPORTER PERMEASE PROTEIN"/>
    <property type="match status" value="1"/>
</dbReference>
<reference evidence="10" key="1">
    <citation type="submission" date="2018-05" db="EMBL/GenBank/DDBJ databases">
        <authorList>
            <person name="Lanie J.A."/>
            <person name="Ng W.-L."/>
            <person name="Kazmierczak K.M."/>
            <person name="Andrzejewski T.M."/>
            <person name="Davidsen T.M."/>
            <person name="Wayne K.J."/>
            <person name="Tettelin H."/>
            <person name="Glass J.I."/>
            <person name="Rusch D."/>
            <person name="Podicherti R."/>
            <person name="Tsui H.-C.T."/>
            <person name="Winkler M.E."/>
        </authorList>
    </citation>
    <scope>NUCLEOTIDE SEQUENCE</scope>
</reference>
<comment type="similarity">
    <text evidence="8">Belongs to the binding-protein-dependent transport system permease family. LivHM subfamily.</text>
</comment>
<feature type="transmembrane region" description="Helical" evidence="9">
    <location>
        <begin position="150"/>
        <end position="173"/>
    </location>
</feature>
<dbReference type="PANTHER" id="PTHR11795">
    <property type="entry name" value="BRANCHED-CHAIN AMINO ACID TRANSPORT SYSTEM PERMEASE PROTEIN LIVH"/>
    <property type="match status" value="1"/>
</dbReference>
<evidence type="ECO:0000256" key="9">
    <source>
        <dbReference type="SAM" id="Phobius"/>
    </source>
</evidence>
<feature type="non-terminal residue" evidence="10">
    <location>
        <position position="1"/>
    </location>
</feature>
<keyword evidence="5" id="KW-0029">Amino-acid transport</keyword>
<keyword evidence="3" id="KW-1003">Cell membrane</keyword>
<evidence type="ECO:0000256" key="3">
    <source>
        <dbReference type="ARBA" id="ARBA00022475"/>
    </source>
</evidence>
<dbReference type="Pfam" id="PF02653">
    <property type="entry name" value="BPD_transp_2"/>
    <property type="match status" value="1"/>
</dbReference>
<dbReference type="GO" id="GO:0006865">
    <property type="term" value="P:amino acid transport"/>
    <property type="evidence" value="ECO:0007669"/>
    <property type="project" value="UniProtKB-KW"/>
</dbReference>